<accession>A0ACC4DEC7</accession>
<comment type="caution">
    <text evidence="1">The sequence shown here is derived from an EMBL/GenBank/DDBJ whole genome shotgun (WGS) entry which is preliminary data.</text>
</comment>
<sequence length="105" mass="11910">MPVQAKTKKHKPTHPETQPKEVVETSRTQLETIGCWLGFVIRHIQGRSVIHRAAYFHMSCGEKFANARDLAFFVDEAATFMKERLPLVPGDLPFMAVMKLKEGLS</sequence>
<dbReference type="Proteomes" id="UP001638806">
    <property type="component" value="Unassembled WGS sequence"/>
</dbReference>
<proteinExistence type="predicted"/>
<evidence type="ECO:0000313" key="2">
    <source>
        <dbReference type="Proteomes" id="UP001638806"/>
    </source>
</evidence>
<keyword evidence="2" id="KW-1185">Reference proteome</keyword>
<gene>
    <name evidence="1" type="ORF">ACCO45_010010</name>
</gene>
<reference evidence="1" key="1">
    <citation type="submission" date="2024-12" db="EMBL/GenBank/DDBJ databases">
        <title>Comparative genomics and development of molecular markers within Purpureocillium lilacinum and among Purpureocillium species.</title>
        <authorList>
            <person name="Yeh Z.-Y."/>
            <person name="Ni N.-T."/>
            <person name="Lo P.-H."/>
            <person name="Mushyakhwo K."/>
            <person name="Lin C.-F."/>
            <person name="Nai Y.-S."/>
        </authorList>
    </citation>
    <scope>NUCLEOTIDE SEQUENCE</scope>
    <source>
        <strain evidence="1">NCHU-NPUST-175</strain>
    </source>
</reference>
<dbReference type="EMBL" id="JBGNUJ010000010">
    <property type="protein sequence ID" value="KAL3954447.1"/>
    <property type="molecule type" value="Genomic_DNA"/>
</dbReference>
<organism evidence="1 2">
    <name type="scientific">Purpureocillium lilacinum</name>
    <name type="common">Paecilomyces lilacinus</name>
    <dbReference type="NCBI Taxonomy" id="33203"/>
    <lineage>
        <taxon>Eukaryota</taxon>
        <taxon>Fungi</taxon>
        <taxon>Dikarya</taxon>
        <taxon>Ascomycota</taxon>
        <taxon>Pezizomycotina</taxon>
        <taxon>Sordariomycetes</taxon>
        <taxon>Hypocreomycetidae</taxon>
        <taxon>Hypocreales</taxon>
        <taxon>Ophiocordycipitaceae</taxon>
        <taxon>Purpureocillium</taxon>
    </lineage>
</organism>
<name>A0ACC4DEC7_PURLI</name>
<protein>
    <submittedName>
        <fullName evidence="1">Uncharacterized protein</fullName>
    </submittedName>
</protein>
<evidence type="ECO:0000313" key="1">
    <source>
        <dbReference type="EMBL" id="KAL3954447.1"/>
    </source>
</evidence>